<name>A0ABP8ADK3_9SPHI</name>
<accession>A0ABP8ADK3</accession>
<evidence type="ECO:0000313" key="2">
    <source>
        <dbReference type="Proteomes" id="UP001500167"/>
    </source>
</evidence>
<comment type="caution">
    <text evidence="1">The sequence shown here is derived from an EMBL/GenBank/DDBJ whole genome shotgun (WGS) entry which is preliminary data.</text>
</comment>
<evidence type="ECO:0000313" key="1">
    <source>
        <dbReference type="EMBL" id="GAA4182039.1"/>
    </source>
</evidence>
<protein>
    <submittedName>
        <fullName evidence="1">Uncharacterized protein</fullName>
    </submittedName>
</protein>
<dbReference type="Proteomes" id="UP001500167">
    <property type="component" value="Unassembled WGS sequence"/>
</dbReference>
<gene>
    <name evidence="1" type="ORF">GCM10022218_38610</name>
</gene>
<sequence length="54" mass="6094">MNSSPPLYKRIQALFEIMATNDHISEYIDIQIMGAQASGKEKSIVRQGLELGYH</sequence>
<keyword evidence="2" id="KW-1185">Reference proteome</keyword>
<reference evidence="2" key="1">
    <citation type="journal article" date="2019" name="Int. J. Syst. Evol. Microbiol.">
        <title>The Global Catalogue of Microorganisms (GCM) 10K type strain sequencing project: providing services to taxonomists for standard genome sequencing and annotation.</title>
        <authorList>
            <consortium name="The Broad Institute Genomics Platform"/>
            <consortium name="The Broad Institute Genome Sequencing Center for Infectious Disease"/>
            <person name="Wu L."/>
            <person name="Ma J."/>
        </authorList>
    </citation>
    <scope>NUCLEOTIDE SEQUENCE [LARGE SCALE GENOMIC DNA]</scope>
    <source>
        <strain evidence="2">JCM 16722</strain>
    </source>
</reference>
<organism evidence="1 2">
    <name type="scientific">Sphingobacterium ginsenosidimutans</name>
    <dbReference type="NCBI Taxonomy" id="687845"/>
    <lineage>
        <taxon>Bacteria</taxon>
        <taxon>Pseudomonadati</taxon>
        <taxon>Bacteroidota</taxon>
        <taxon>Sphingobacteriia</taxon>
        <taxon>Sphingobacteriales</taxon>
        <taxon>Sphingobacteriaceae</taxon>
        <taxon>Sphingobacterium</taxon>
    </lineage>
</organism>
<dbReference type="EMBL" id="BAAAZK010000007">
    <property type="protein sequence ID" value="GAA4182039.1"/>
    <property type="molecule type" value="Genomic_DNA"/>
</dbReference>
<proteinExistence type="predicted"/>